<dbReference type="CDD" id="cd00751">
    <property type="entry name" value="thiolase"/>
    <property type="match status" value="1"/>
</dbReference>
<dbReference type="PANTHER" id="PTHR18919">
    <property type="entry name" value="ACETYL-COA C-ACYLTRANSFERASE"/>
    <property type="match status" value="1"/>
</dbReference>
<evidence type="ECO:0000256" key="2">
    <source>
        <dbReference type="ARBA" id="ARBA00012705"/>
    </source>
</evidence>
<evidence type="ECO:0000313" key="11">
    <source>
        <dbReference type="EMBL" id="RBQ14851.1"/>
    </source>
</evidence>
<accession>A0A366LLT6</accession>
<dbReference type="InterPro" id="IPR020613">
    <property type="entry name" value="Thiolase_CS"/>
</dbReference>
<evidence type="ECO:0000259" key="9">
    <source>
        <dbReference type="Pfam" id="PF00108"/>
    </source>
</evidence>
<sequence>MSGSVIVAGARTPIGRLLGALSGMTAVDLGGIVIKAALDRAGVAPEAVQYTIMGQVLQAGSGQIPSRQAAVKAGIPMTVPSLTVNKVCLSGLDAIALADQLIRAGEFEVVVAGGMESMTNAPHLLPGLRKGVKYGGSEVVDSMALDGLTDAYEHIPMGESTDLHNRRLSLTREDQDAFSVRSHQLAAAAIKNGVFDEEIVPVPVPQRRGEPVLVTTDEGVRADTTIEALARLKPAFTPDGTITAGSASQISDGACAVVVMSRERAEREGLSWLAEIGAHGNVAGPDNSLQSQPANAIKHALGKAGLSAADLDLLEINEAFAAVVLQSVKDLGVPMDRVNVNGGGIALGHPIGASGARIALTLAYELRRRGGGLGAAGLCGGGGQGDALLLRVPRS</sequence>
<dbReference type="PIRSF" id="PIRSF000429">
    <property type="entry name" value="Ac-CoA_Ac_transf"/>
    <property type="match status" value="1"/>
</dbReference>
<dbReference type="SUPFAM" id="SSF53901">
    <property type="entry name" value="Thiolase-like"/>
    <property type="match status" value="2"/>
</dbReference>
<feature type="active site" description="Proton acceptor" evidence="7">
    <location>
        <position position="379"/>
    </location>
</feature>
<dbReference type="FunFam" id="3.40.47.10:FF:000010">
    <property type="entry name" value="Acetyl-CoA acetyltransferase (Thiolase)"/>
    <property type="match status" value="1"/>
</dbReference>
<evidence type="ECO:0000256" key="6">
    <source>
        <dbReference type="ARBA" id="ARBA00040529"/>
    </source>
</evidence>
<dbReference type="Pfam" id="PF02803">
    <property type="entry name" value="Thiolase_C"/>
    <property type="match status" value="1"/>
</dbReference>
<dbReference type="NCBIfam" id="TIGR01930">
    <property type="entry name" value="AcCoA-C-Actrans"/>
    <property type="match status" value="1"/>
</dbReference>
<proteinExistence type="inferred from homology"/>
<evidence type="ECO:0000256" key="3">
    <source>
        <dbReference type="ARBA" id="ARBA00022679"/>
    </source>
</evidence>
<comment type="similarity">
    <text evidence="1 8">Belongs to the thiolase-like superfamily. Thiolase family.</text>
</comment>
<dbReference type="InterPro" id="IPR002155">
    <property type="entry name" value="Thiolase"/>
</dbReference>
<evidence type="ECO:0000256" key="7">
    <source>
        <dbReference type="PIRSR" id="PIRSR000429-1"/>
    </source>
</evidence>
<feature type="domain" description="Thiolase C-terminal" evidence="10">
    <location>
        <begin position="271"/>
        <end position="391"/>
    </location>
</feature>
<dbReference type="InterPro" id="IPR020610">
    <property type="entry name" value="Thiolase_AS"/>
</dbReference>
<dbReference type="Pfam" id="PF00108">
    <property type="entry name" value="Thiolase_N"/>
    <property type="match status" value="1"/>
</dbReference>
<feature type="active site" description="Proton acceptor" evidence="7">
    <location>
        <position position="349"/>
    </location>
</feature>
<dbReference type="PANTHER" id="PTHR18919:SF107">
    <property type="entry name" value="ACETYL-COA ACETYLTRANSFERASE, CYTOSOLIC"/>
    <property type="match status" value="1"/>
</dbReference>
<dbReference type="PROSITE" id="PS00099">
    <property type="entry name" value="THIOLASE_3"/>
    <property type="match status" value="1"/>
</dbReference>
<evidence type="ECO:0000256" key="8">
    <source>
        <dbReference type="RuleBase" id="RU003557"/>
    </source>
</evidence>
<evidence type="ECO:0000313" key="12">
    <source>
        <dbReference type="Proteomes" id="UP000253303"/>
    </source>
</evidence>
<dbReference type="PROSITE" id="PS00737">
    <property type="entry name" value="THIOLASE_2"/>
    <property type="match status" value="1"/>
</dbReference>
<evidence type="ECO:0000259" key="10">
    <source>
        <dbReference type="Pfam" id="PF02803"/>
    </source>
</evidence>
<keyword evidence="4 8" id="KW-0012">Acyltransferase</keyword>
<dbReference type="AlphaFoldDB" id="A0A366LLT6"/>
<dbReference type="InterPro" id="IPR020617">
    <property type="entry name" value="Thiolase_C"/>
</dbReference>
<evidence type="ECO:0000256" key="4">
    <source>
        <dbReference type="ARBA" id="ARBA00023315"/>
    </source>
</evidence>
<keyword evidence="3 8" id="KW-0808">Transferase</keyword>
<gene>
    <name evidence="11" type="ORF">DP939_38465</name>
</gene>
<feature type="active site" description="Acyl-thioester intermediate" evidence="7">
    <location>
        <position position="88"/>
    </location>
</feature>
<dbReference type="InterPro" id="IPR016039">
    <property type="entry name" value="Thiolase-like"/>
</dbReference>
<feature type="domain" description="Thiolase N-terminal" evidence="9">
    <location>
        <begin position="5"/>
        <end position="263"/>
    </location>
</feature>
<organism evidence="11 12">
    <name type="scientific">Spongiactinospora rosea</name>
    <dbReference type="NCBI Taxonomy" id="2248750"/>
    <lineage>
        <taxon>Bacteria</taxon>
        <taxon>Bacillati</taxon>
        <taxon>Actinomycetota</taxon>
        <taxon>Actinomycetes</taxon>
        <taxon>Streptosporangiales</taxon>
        <taxon>Streptosporangiaceae</taxon>
        <taxon>Spongiactinospora</taxon>
    </lineage>
</organism>
<dbReference type="EC" id="2.3.1.9" evidence="2"/>
<dbReference type="EMBL" id="QMEY01000028">
    <property type="protein sequence ID" value="RBQ14851.1"/>
    <property type="molecule type" value="Genomic_DNA"/>
</dbReference>
<comment type="caution">
    <text evidence="11">The sequence shown here is derived from an EMBL/GenBank/DDBJ whole genome shotgun (WGS) entry which is preliminary data.</text>
</comment>
<evidence type="ECO:0000256" key="1">
    <source>
        <dbReference type="ARBA" id="ARBA00010982"/>
    </source>
</evidence>
<dbReference type="InterPro" id="IPR020615">
    <property type="entry name" value="Thiolase_acyl_enz_int_AS"/>
</dbReference>
<keyword evidence="12" id="KW-1185">Reference proteome</keyword>
<dbReference type="Proteomes" id="UP000253303">
    <property type="component" value="Unassembled WGS sequence"/>
</dbReference>
<evidence type="ECO:0000256" key="5">
    <source>
        <dbReference type="ARBA" id="ARBA00030755"/>
    </source>
</evidence>
<dbReference type="RefSeq" id="WP_113985765.1">
    <property type="nucleotide sequence ID" value="NZ_QMEY01000028.1"/>
</dbReference>
<dbReference type="PROSITE" id="PS00098">
    <property type="entry name" value="THIOLASE_1"/>
    <property type="match status" value="1"/>
</dbReference>
<dbReference type="InterPro" id="IPR020616">
    <property type="entry name" value="Thiolase_N"/>
</dbReference>
<dbReference type="GO" id="GO:0003985">
    <property type="term" value="F:acetyl-CoA C-acetyltransferase activity"/>
    <property type="evidence" value="ECO:0007669"/>
    <property type="project" value="UniProtKB-EC"/>
</dbReference>
<name>A0A366LLT6_9ACTN</name>
<dbReference type="Gene3D" id="3.40.47.10">
    <property type="match status" value="2"/>
</dbReference>
<dbReference type="OrthoDB" id="3761315at2"/>
<protein>
    <recommendedName>
        <fullName evidence="6">Probable acetyl-CoA acetyltransferase</fullName>
        <ecNumber evidence="2">2.3.1.9</ecNumber>
    </recommendedName>
    <alternativeName>
        <fullName evidence="5">Acetoacetyl-CoA thiolase</fullName>
    </alternativeName>
</protein>
<reference evidence="11 12" key="1">
    <citation type="submission" date="2018-06" db="EMBL/GenBank/DDBJ databases">
        <title>Sphaerisporangium craniellae sp. nov., isolated from a marine sponge in the South China Sea.</title>
        <authorList>
            <person name="Li L."/>
        </authorList>
    </citation>
    <scope>NUCLEOTIDE SEQUENCE [LARGE SCALE GENOMIC DNA]</scope>
    <source>
        <strain evidence="11 12">LHW63015</strain>
    </source>
</reference>